<sequence>MTSYQIQPHQQRVMDEATELDKKIEKLSNFIGDSTYRKLEEADQFLLDAQLSVMKMYSEILHQRIRRFQSPPQRK</sequence>
<dbReference type="RefSeq" id="WP_051874918.1">
    <property type="nucleotide sequence ID" value="NZ_CAWLWA010000063.1"/>
</dbReference>
<dbReference type="Pfam" id="PF21825">
    <property type="entry name" value="crAss001_48"/>
    <property type="match status" value="1"/>
</dbReference>
<dbReference type="EMBL" id="CBTB010000293">
    <property type="protein sequence ID" value="CDH35087.1"/>
    <property type="molecule type" value="Genomic_DNA"/>
</dbReference>
<gene>
    <name evidence="1" type="ORF">XBI1_820001</name>
</gene>
<accession>A0A077QGA7</accession>
<proteinExistence type="predicted"/>
<dbReference type="HOGENOM" id="CLU_202406_0_0_6"/>
<dbReference type="InterPro" id="IPR054052">
    <property type="entry name" value="Y16Q-like"/>
</dbReference>
<reference evidence="1" key="1">
    <citation type="submission" date="2013-07" db="EMBL/GenBank/DDBJ databases">
        <title>Sub-species coevolution in mutualistic symbiosis.</title>
        <authorList>
            <person name="Murfin K."/>
            <person name="Klassen J."/>
            <person name="Lee M."/>
            <person name="Forst S."/>
            <person name="Stock P."/>
            <person name="Goodrich-Blair H."/>
        </authorList>
    </citation>
    <scope>NUCLEOTIDE SEQUENCE [LARGE SCALE GENOMIC DNA]</scope>
    <source>
        <strain evidence="1">Intermedium</strain>
    </source>
</reference>
<organism evidence="1 2">
    <name type="scientific">Xenorhabdus bovienii str. Intermedium</name>
    <dbReference type="NCBI Taxonomy" id="1379677"/>
    <lineage>
        <taxon>Bacteria</taxon>
        <taxon>Pseudomonadati</taxon>
        <taxon>Pseudomonadota</taxon>
        <taxon>Gammaproteobacteria</taxon>
        <taxon>Enterobacterales</taxon>
        <taxon>Morganellaceae</taxon>
        <taxon>Xenorhabdus</taxon>
    </lineage>
</organism>
<name>A0A077QGA7_XENBV</name>
<comment type="caution">
    <text evidence="1">The sequence shown here is derived from an EMBL/GenBank/DDBJ whole genome shotgun (WGS) entry which is preliminary data.</text>
</comment>
<evidence type="ECO:0000313" key="2">
    <source>
        <dbReference type="Proteomes" id="UP000028480"/>
    </source>
</evidence>
<dbReference type="AlphaFoldDB" id="A0A077QGA7"/>
<protein>
    <submittedName>
        <fullName evidence="1">Uncharacterized protein</fullName>
    </submittedName>
</protein>
<evidence type="ECO:0000313" key="1">
    <source>
        <dbReference type="EMBL" id="CDH35087.1"/>
    </source>
</evidence>
<dbReference type="Proteomes" id="UP000028480">
    <property type="component" value="Unassembled WGS sequence"/>
</dbReference>